<dbReference type="Proteomes" id="UP000887574">
    <property type="component" value="Unplaced"/>
</dbReference>
<sequence length="163" mass="18957">MQLMADKIMFSSCSESSTNTSKSSNAADTSDVDAVHVLPYGYLLKTWVREEMTNEEQKNKTVFPFLRNYAILRLIFMSCYRGGACMHLTYRQFKIADFHEHWNFIPFDKITKMVINLYIKYDSSHWEGKQISHINELVQKFLKNQKLHDSTQRSSSPALIATS</sequence>
<keyword evidence="1" id="KW-1185">Reference proteome</keyword>
<dbReference type="AlphaFoldDB" id="A0A915E1W5"/>
<protein>
    <submittedName>
        <fullName evidence="2">Uncharacterized protein</fullName>
    </submittedName>
</protein>
<evidence type="ECO:0000313" key="1">
    <source>
        <dbReference type="Proteomes" id="UP000887574"/>
    </source>
</evidence>
<reference evidence="2" key="1">
    <citation type="submission" date="2022-11" db="UniProtKB">
        <authorList>
            <consortium name="WormBaseParasite"/>
        </authorList>
    </citation>
    <scope>IDENTIFICATION</scope>
</reference>
<evidence type="ECO:0000313" key="2">
    <source>
        <dbReference type="WBParaSite" id="jg25594"/>
    </source>
</evidence>
<accession>A0A915E1W5</accession>
<proteinExistence type="predicted"/>
<organism evidence="1 2">
    <name type="scientific">Ditylenchus dipsaci</name>
    <dbReference type="NCBI Taxonomy" id="166011"/>
    <lineage>
        <taxon>Eukaryota</taxon>
        <taxon>Metazoa</taxon>
        <taxon>Ecdysozoa</taxon>
        <taxon>Nematoda</taxon>
        <taxon>Chromadorea</taxon>
        <taxon>Rhabditida</taxon>
        <taxon>Tylenchina</taxon>
        <taxon>Tylenchomorpha</taxon>
        <taxon>Sphaerularioidea</taxon>
        <taxon>Anguinidae</taxon>
        <taxon>Anguininae</taxon>
        <taxon>Ditylenchus</taxon>
    </lineage>
</organism>
<dbReference type="WBParaSite" id="jg25594">
    <property type="protein sequence ID" value="jg25594"/>
    <property type="gene ID" value="jg25594"/>
</dbReference>
<name>A0A915E1W5_9BILA</name>